<keyword evidence="6 8" id="KW-0378">Hydrolase</keyword>
<dbReference type="NCBIfam" id="TIGR02227">
    <property type="entry name" value="sigpep_I_bact"/>
    <property type="match status" value="1"/>
</dbReference>
<dbReference type="PROSITE" id="PS00761">
    <property type="entry name" value="SPASE_I_3"/>
    <property type="match status" value="1"/>
</dbReference>
<dbReference type="EMBL" id="CP061538">
    <property type="protein sequence ID" value="QNV40806.1"/>
    <property type="molecule type" value="Genomic_DNA"/>
</dbReference>
<dbReference type="InterPro" id="IPR036286">
    <property type="entry name" value="LexA/Signal_pep-like_sf"/>
</dbReference>
<comment type="subcellular location">
    <subcellularLocation>
        <location evidence="2">Cell membrane</location>
        <topology evidence="2">Single-pass type II membrane protein</topology>
    </subcellularLocation>
    <subcellularLocation>
        <location evidence="8">Membrane</location>
        <topology evidence="8">Single-pass type II membrane protein</topology>
    </subcellularLocation>
</comment>
<dbReference type="GO" id="GO:0009003">
    <property type="term" value="F:signal peptidase activity"/>
    <property type="evidence" value="ECO:0007669"/>
    <property type="project" value="UniProtKB-EC"/>
</dbReference>
<feature type="active site" evidence="7">
    <location>
        <position position="117"/>
    </location>
</feature>
<feature type="active site" evidence="7">
    <location>
        <position position="51"/>
    </location>
</feature>
<evidence type="ECO:0000256" key="4">
    <source>
        <dbReference type="ARBA" id="ARBA00013208"/>
    </source>
</evidence>
<keyword evidence="11" id="KW-1185">Reference proteome</keyword>
<dbReference type="PANTHER" id="PTHR43390">
    <property type="entry name" value="SIGNAL PEPTIDASE I"/>
    <property type="match status" value="1"/>
</dbReference>
<dbReference type="Proteomes" id="UP000516421">
    <property type="component" value="Chromosome"/>
</dbReference>
<dbReference type="GO" id="GO:0005886">
    <property type="term" value="C:plasma membrane"/>
    <property type="evidence" value="ECO:0007669"/>
    <property type="project" value="UniProtKB-SubCell"/>
</dbReference>
<dbReference type="GO" id="GO:0004252">
    <property type="term" value="F:serine-type endopeptidase activity"/>
    <property type="evidence" value="ECO:0007669"/>
    <property type="project" value="InterPro"/>
</dbReference>
<keyword evidence="5 8" id="KW-0645">Protease</keyword>
<dbReference type="GO" id="GO:0006465">
    <property type="term" value="P:signal peptide processing"/>
    <property type="evidence" value="ECO:0007669"/>
    <property type="project" value="InterPro"/>
</dbReference>
<protein>
    <recommendedName>
        <fullName evidence="4 8">Signal peptidase I</fullName>
        <ecNumber evidence="4 8">3.4.21.89</ecNumber>
    </recommendedName>
</protein>
<dbReference type="AlphaFoldDB" id="A0A7H2BMB0"/>
<gene>
    <name evidence="10" type="primary">lepB</name>
    <name evidence="10" type="ORF">IDM48_05295</name>
</gene>
<evidence type="ECO:0000256" key="8">
    <source>
        <dbReference type="RuleBase" id="RU362042"/>
    </source>
</evidence>
<keyword evidence="8" id="KW-0472">Membrane</keyword>
<comment type="similarity">
    <text evidence="3 8">Belongs to the peptidase S26 family.</text>
</comment>
<dbReference type="SUPFAM" id="SSF51306">
    <property type="entry name" value="LexA/Signal peptidase"/>
    <property type="match status" value="1"/>
</dbReference>
<evidence type="ECO:0000256" key="7">
    <source>
        <dbReference type="PIRSR" id="PIRSR600223-1"/>
    </source>
</evidence>
<reference evidence="10 11" key="1">
    <citation type="submission" date="2020-09" db="EMBL/GenBank/DDBJ databases">
        <title>Investigation of environmental microbe.</title>
        <authorList>
            <person name="Ou Y."/>
            <person name="Kang Q."/>
        </authorList>
    </citation>
    <scope>NUCLEOTIDE SEQUENCE [LARGE SCALE GENOMIC DNA]</scope>
    <source>
        <strain evidence="10 11">KJZ-9</strain>
    </source>
</reference>
<sequence>MEQTVRSNSTDRRLSRVRGWRLFAVAFFIAAVILVVVRHFFFDIFFIPSESMEPTLESGDRIVVEKSYDDIARGDIVVFDGTGSFDPYQSASPWATDPVRTAGQWLGIVGSDTIYVKRVIGVGGDKVSCCGPAGKISVNGQEIDEPYLATGMKASEQKFTVQVPEGRLWVMGDNRNNSRDSRALLGSAGGGMIRQEKVLGESRWIIWPFSRWQTIEHDSGSS</sequence>
<evidence type="ECO:0000313" key="11">
    <source>
        <dbReference type="Proteomes" id="UP000516421"/>
    </source>
</evidence>
<comment type="catalytic activity">
    <reaction evidence="1 8">
        <text>Cleavage of hydrophobic, N-terminal signal or leader sequences from secreted and periplasmic proteins.</text>
        <dbReference type="EC" id="3.4.21.89"/>
    </reaction>
</comment>
<name>A0A7H2BMB0_9MICC</name>
<feature type="transmembrane region" description="Helical" evidence="8">
    <location>
        <begin position="20"/>
        <end position="41"/>
    </location>
</feature>
<evidence type="ECO:0000256" key="6">
    <source>
        <dbReference type="ARBA" id="ARBA00022801"/>
    </source>
</evidence>
<dbReference type="CDD" id="cd06530">
    <property type="entry name" value="S26_SPase_I"/>
    <property type="match status" value="1"/>
</dbReference>
<dbReference type="PRINTS" id="PR00727">
    <property type="entry name" value="LEADERPTASE"/>
</dbReference>
<evidence type="ECO:0000256" key="1">
    <source>
        <dbReference type="ARBA" id="ARBA00000677"/>
    </source>
</evidence>
<keyword evidence="8" id="KW-0812">Transmembrane</keyword>
<dbReference type="EC" id="3.4.21.89" evidence="4 8"/>
<dbReference type="Gene3D" id="2.10.109.10">
    <property type="entry name" value="Umud Fragment, subunit A"/>
    <property type="match status" value="1"/>
</dbReference>
<proteinExistence type="inferred from homology"/>
<evidence type="ECO:0000256" key="3">
    <source>
        <dbReference type="ARBA" id="ARBA00009370"/>
    </source>
</evidence>
<dbReference type="PANTHER" id="PTHR43390:SF1">
    <property type="entry name" value="CHLOROPLAST PROCESSING PEPTIDASE"/>
    <property type="match status" value="1"/>
</dbReference>
<evidence type="ECO:0000256" key="2">
    <source>
        <dbReference type="ARBA" id="ARBA00004401"/>
    </source>
</evidence>
<dbReference type="InterPro" id="IPR000223">
    <property type="entry name" value="Pept_S26A_signal_pept_1"/>
</dbReference>
<dbReference type="KEGG" id="rama:IDM48_05295"/>
<dbReference type="InterPro" id="IPR019533">
    <property type="entry name" value="Peptidase_S26"/>
</dbReference>
<accession>A0A7H2BMB0</accession>
<dbReference type="InterPro" id="IPR019758">
    <property type="entry name" value="Pept_S26A_signal_pept_1_CS"/>
</dbReference>
<keyword evidence="8" id="KW-1133">Transmembrane helix</keyword>
<dbReference type="PROSITE" id="PS00501">
    <property type="entry name" value="SPASE_I_1"/>
    <property type="match status" value="1"/>
</dbReference>
<dbReference type="InterPro" id="IPR019756">
    <property type="entry name" value="Pept_S26A_signal_pept_1_Ser-AS"/>
</dbReference>
<dbReference type="Pfam" id="PF10502">
    <property type="entry name" value="Peptidase_S26"/>
    <property type="match status" value="1"/>
</dbReference>
<evidence type="ECO:0000256" key="5">
    <source>
        <dbReference type="ARBA" id="ARBA00022670"/>
    </source>
</evidence>
<feature type="domain" description="Peptidase S26" evidence="9">
    <location>
        <begin position="23"/>
        <end position="207"/>
    </location>
</feature>
<evidence type="ECO:0000313" key="10">
    <source>
        <dbReference type="EMBL" id="QNV40806.1"/>
    </source>
</evidence>
<evidence type="ECO:0000259" key="9">
    <source>
        <dbReference type="Pfam" id="PF10502"/>
    </source>
</evidence>
<organism evidence="10 11">
    <name type="scientific">Rothia amarae</name>
    <dbReference type="NCBI Taxonomy" id="169480"/>
    <lineage>
        <taxon>Bacteria</taxon>
        <taxon>Bacillati</taxon>
        <taxon>Actinomycetota</taxon>
        <taxon>Actinomycetes</taxon>
        <taxon>Micrococcales</taxon>
        <taxon>Micrococcaceae</taxon>
        <taxon>Rothia</taxon>
    </lineage>
</organism>